<protein>
    <submittedName>
        <fullName evidence="1">DNA element excision controlling factor XisI</fullName>
    </submittedName>
</protein>
<keyword evidence="2" id="KW-1185">Reference proteome</keyword>
<comment type="caution">
    <text evidence="1">The sequence shown here is derived from an EMBL/GenBank/DDBJ whole genome shotgun (WGS) entry which is preliminary data.</text>
</comment>
<proteinExistence type="predicted"/>
<accession>A0A0A6P0H6</accession>
<dbReference type="Gene3D" id="3.30.310.110">
    <property type="entry name" value="XisI-like"/>
    <property type="match status" value="1"/>
</dbReference>
<reference evidence="1 2" key="1">
    <citation type="journal article" date="2016" name="Front. Microbiol.">
        <title>Single-Cell (Meta-)Genomics of a Dimorphic Candidatus Thiomargarita nelsonii Reveals Genomic Plasticity.</title>
        <authorList>
            <person name="Flood B.E."/>
            <person name="Fliss P."/>
            <person name="Jones D.S."/>
            <person name="Dick G.J."/>
            <person name="Jain S."/>
            <person name="Kaster A.K."/>
            <person name="Winkel M."/>
            <person name="Mussmann M."/>
            <person name="Bailey J."/>
        </authorList>
    </citation>
    <scope>NUCLEOTIDE SEQUENCE [LARGE SCALE GENOMIC DNA]</scope>
    <source>
        <strain evidence="1">Hydrate Ridge</strain>
    </source>
</reference>
<name>A0A0A6P0H6_9GAMM</name>
<sequence>MDKTTKYRQLIESLLTQHAERVGSQSTPSMETILSLDEEHDQYIWLQMGWQKYHRVHGVTLHLRLHEDKIWIEQDWTENGIATDLLKAGVANEDIVLGFRHPERRSLSQFAVA</sequence>
<gene>
    <name evidence="1" type="ORF">PN36_32120</name>
</gene>
<dbReference type="AlphaFoldDB" id="A0A0A6P0H6"/>
<dbReference type="InterPro" id="IPR014968">
    <property type="entry name" value="XisI"/>
</dbReference>
<dbReference type="Proteomes" id="UP000030428">
    <property type="component" value="Unassembled WGS sequence"/>
</dbReference>
<dbReference type="InterPro" id="IPR035943">
    <property type="entry name" value="XisI-like_sf"/>
</dbReference>
<dbReference type="SUPFAM" id="SSF143847">
    <property type="entry name" value="XisI-like"/>
    <property type="match status" value="1"/>
</dbReference>
<dbReference type="Pfam" id="PF08869">
    <property type="entry name" value="XisI"/>
    <property type="match status" value="1"/>
</dbReference>
<dbReference type="CDD" id="cd16382">
    <property type="entry name" value="XisI-like"/>
    <property type="match status" value="1"/>
</dbReference>
<organism evidence="1 2">
    <name type="scientific">Candidatus Thiomargarita nelsonii</name>
    <dbReference type="NCBI Taxonomy" id="1003181"/>
    <lineage>
        <taxon>Bacteria</taxon>
        <taxon>Pseudomonadati</taxon>
        <taxon>Pseudomonadota</taxon>
        <taxon>Gammaproteobacteria</taxon>
        <taxon>Thiotrichales</taxon>
        <taxon>Thiotrichaceae</taxon>
        <taxon>Thiomargarita</taxon>
    </lineage>
</organism>
<evidence type="ECO:0000313" key="1">
    <source>
        <dbReference type="EMBL" id="KHD03739.2"/>
    </source>
</evidence>
<dbReference type="EMBL" id="JSZA02000273">
    <property type="protein sequence ID" value="KHD03739.2"/>
    <property type="molecule type" value="Genomic_DNA"/>
</dbReference>
<evidence type="ECO:0000313" key="2">
    <source>
        <dbReference type="Proteomes" id="UP000030428"/>
    </source>
</evidence>